<evidence type="ECO:0000256" key="5">
    <source>
        <dbReference type="ARBA" id="ARBA00023136"/>
    </source>
</evidence>
<dbReference type="AlphaFoldDB" id="A0A8J3ZVV6"/>
<comment type="subcellular location">
    <subcellularLocation>
        <location evidence="1">Cell membrane</location>
        <topology evidence="1">Multi-pass membrane protein</topology>
    </subcellularLocation>
</comment>
<evidence type="ECO:0000256" key="7">
    <source>
        <dbReference type="SAM" id="Phobius"/>
    </source>
</evidence>
<keyword evidence="5 7" id="KW-0472">Membrane</keyword>
<sequence>MRLVLLGLRMSVGSGRGGLLRAGLMSSGAALGVLLVLACLAAVSVTRAQDERARDRSPVYAADDSGYSTDTDGGSRYTDRPVTAGATRLIEIDDAIGHLPLRRIAIGGATPATELPPGLARFPAPGEIVVSPALAELIRTDARARERFPQPIVGTIGRAGLIAPNELRAYVGVAADNPGLDEQRALEGFGGALRYGRGDEMTDPDVFTPGRYAAGAFTLFVLVPFGVFLATCARLSATTRDRRIASLRLLGVSTRQAAVVNVVETGVVAGAGALLGAVLFSVLAPLSTGWPIGRLQWFASDASVAPGGMALVVGVTVAFAVAVGVLAGRSARLDPLGVRRGAPASRPSPWRLLPLVGGLAGATAAGRGGALPTDARGWLMLGSVLVTGLGLALALPVLSYAVAGLVQRLPVTPVWLGLAAARVRHSPGVAPRLVASLTVAIYVAGLGSLGIALVASDQDLLGRAEQTSDVLLQVPNPTPTLMADLRATPGTTIVALPPVPLTVGGAEANGVLGDCAELLAMYRLAAGQSCVDGQVYWMEFSYGPGGREPDRAGDLRLADGTLLPTPAATLTATPRFNVGISAPVFVTRQVPAVAGFEPETLSFDVVAADRAAVERAARVVSARAPATYLGGDLGGYRGVDTNFMVLFLVCGLIVTFVLGVGSFAAAAVDRTIERRRDNATLIVVGTRPAVVAAGEAGSGALPLALGLVTASAATLVIAFGFAALLKVDAGFVVDRVAPVLWLAGAALLTGLVLTTVPAYVTQRVTAESLRRP</sequence>
<feature type="transmembrane region" description="Helical" evidence="7">
    <location>
        <begin position="212"/>
        <end position="237"/>
    </location>
</feature>
<evidence type="ECO:0000313" key="9">
    <source>
        <dbReference type="EMBL" id="GIJ70128.1"/>
    </source>
</evidence>
<keyword evidence="4 7" id="KW-1133">Transmembrane helix</keyword>
<dbReference type="RefSeq" id="WP_203930038.1">
    <property type="nucleotide sequence ID" value="NZ_BOPH01000073.1"/>
</dbReference>
<evidence type="ECO:0000256" key="6">
    <source>
        <dbReference type="SAM" id="MobiDB-lite"/>
    </source>
</evidence>
<name>A0A8J3ZVV6_9ACTN</name>
<feature type="region of interest" description="Disordered" evidence="6">
    <location>
        <begin position="53"/>
        <end position="80"/>
    </location>
</feature>
<feature type="transmembrane region" description="Helical" evidence="7">
    <location>
        <begin position="433"/>
        <end position="455"/>
    </location>
</feature>
<reference evidence="9" key="1">
    <citation type="submission" date="2021-01" db="EMBL/GenBank/DDBJ databases">
        <title>Whole genome shotgun sequence of Virgisporangium ochraceum NBRC 16418.</title>
        <authorList>
            <person name="Komaki H."/>
            <person name="Tamura T."/>
        </authorList>
    </citation>
    <scope>NUCLEOTIDE SEQUENCE</scope>
    <source>
        <strain evidence="9">NBRC 16418</strain>
    </source>
</reference>
<gene>
    <name evidence="9" type="ORF">Voc01_050450</name>
</gene>
<dbReference type="InterPro" id="IPR003838">
    <property type="entry name" value="ABC3_permease_C"/>
</dbReference>
<dbReference type="Pfam" id="PF02687">
    <property type="entry name" value="FtsX"/>
    <property type="match status" value="1"/>
</dbReference>
<comment type="caution">
    <text evidence="9">The sequence shown here is derived from an EMBL/GenBank/DDBJ whole genome shotgun (WGS) entry which is preliminary data.</text>
</comment>
<feature type="transmembrane region" description="Helical" evidence="7">
    <location>
        <begin position="378"/>
        <end position="403"/>
    </location>
</feature>
<feature type="transmembrane region" description="Helical" evidence="7">
    <location>
        <begin position="304"/>
        <end position="327"/>
    </location>
</feature>
<protein>
    <recommendedName>
        <fullName evidence="8">ABC3 transporter permease C-terminal domain-containing protein</fullName>
    </recommendedName>
</protein>
<organism evidence="9 10">
    <name type="scientific">Virgisporangium ochraceum</name>
    <dbReference type="NCBI Taxonomy" id="65505"/>
    <lineage>
        <taxon>Bacteria</taxon>
        <taxon>Bacillati</taxon>
        <taxon>Actinomycetota</taxon>
        <taxon>Actinomycetes</taxon>
        <taxon>Micromonosporales</taxon>
        <taxon>Micromonosporaceae</taxon>
        <taxon>Virgisporangium</taxon>
    </lineage>
</organism>
<evidence type="ECO:0000256" key="4">
    <source>
        <dbReference type="ARBA" id="ARBA00022989"/>
    </source>
</evidence>
<feature type="transmembrane region" description="Helical" evidence="7">
    <location>
        <begin position="643"/>
        <end position="668"/>
    </location>
</feature>
<evidence type="ECO:0000313" key="10">
    <source>
        <dbReference type="Proteomes" id="UP000635606"/>
    </source>
</evidence>
<evidence type="ECO:0000256" key="2">
    <source>
        <dbReference type="ARBA" id="ARBA00022475"/>
    </source>
</evidence>
<dbReference type="EMBL" id="BOPH01000073">
    <property type="protein sequence ID" value="GIJ70128.1"/>
    <property type="molecule type" value="Genomic_DNA"/>
</dbReference>
<feature type="transmembrane region" description="Helical" evidence="7">
    <location>
        <begin position="348"/>
        <end position="366"/>
    </location>
</feature>
<feature type="compositionally biased region" description="Low complexity" evidence="6">
    <location>
        <begin position="63"/>
        <end position="75"/>
    </location>
</feature>
<evidence type="ECO:0000259" key="8">
    <source>
        <dbReference type="Pfam" id="PF02687"/>
    </source>
</evidence>
<evidence type="ECO:0000256" key="3">
    <source>
        <dbReference type="ARBA" id="ARBA00022692"/>
    </source>
</evidence>
<feature type="transmembrane region" description="Helical" evidence="7">
    <location>
        <begin position="258"/>
        <end position="284"/>
    </location>
</feature>
<keyword evidence="3 7" id="KW-0812">Transmembrane</keyword>
<dbReference type="GO" id="GO:0005886">
    <property type="term" value="C:plasma membrane"/>
    <property type="evidence" value="ECO:0007669"/>
    <property type="project" value="UniProtKB-SubCell"/>
</dbReference>
<keyword evidence="2" id="KW-1003">Cell membrane</keyword>
<keyword evidence="10" id="KW-1185">Reference proteome</keyword>
<accession>A0A8J3ZVV6</accession>
<dbReference type="Proteomes" id="UP000635606">
    <property type="component" value="Unassembled WGS sequence"/>
</dbReference>
<feature type="domain" description="ABC3 transporter permease C-terminal" evidence="8">
    <location>
        <begin position="217"/>
        <end position="325"/>
    </location>
</feature>
<feature type="transmembrane region" description="Helical" evidence="7">
    <location>
        <begin position="739"/>
        <end position="761"/>
    </location>
</feature>
<evidence type="ECO:0000256" key="1">
    <source>
        <dbReference type="ARBA" id="ARBA00004651"/>
    </source>
</evidence>
<feature type="transmembrane region" description="Helical" evidence="7">
    <location>
        <begin position="703"/>
        <end position="727"/>
    </location>
</feature>
<proteinExistence type="predicted"/>